<comment type="caution">
    <text evidence="1">The sequence shown here is derived from an EMBL/GenBank/DDBJ whole genome shotgun (WGS) entry which is preliminary data.</text>
</comment>
<evidence type="ECO:0000313" key="2">
    <source>
        <dbReference type="Proteomes" id="UP000828251"/>
    </source>
</evidence>
<keyword evidence="2" id="KW-1185">Reference proteome</keyword>
<proteinExistence type="predicted"/>
<evidence type="ECO:0000313" key="1">
    <source>
        <dbReference type="EMBL" id="KAH1107272.1"/>
    </source>
</evidence>
<dbReference type="EMBL" id="JAIQCV010000004">
    <property type="protein sequence ID" value="KAH1107272.1"/>
    <property type="molecule type" value="Genomic_DNA"/>
</dbReference>
<dbReference type="OrthoDB" id="994444at2759"/>
<dbReference type="Proteomes" id="UP000828251">
    <property type="component" value="Unassembled WGS sequence"/>
</dbReference>
<reference evidence="1 2" key="1">
    <citation type="journal article" date="2021" name="Plant Biotechnol. J.">
        <title>Multi-omics assisted identification of the key and species-specific regulatory components of drought-tolerant mechanisms in Gossypium stocksii.</title>
        <authorList>
            <person name="Yu D."/>
            <person name="Ke L."/>
            <person name="Zhang D."/>
            <person name="Wu Y."/>
            <person name="Sun Y."/>
            <person name="Mei J."/>
            <person name="Sun J."/>
            <person name="Sun Y."/>
        </authorList>
    </citation>
    <scope>NUCLEOTIDE SEQUENCE [LARGE SCALE GENOMIC DNA]</scope>
    <source>
        <strain evidence="2">cv. E1</strain>
        <tissue evidence="1">Leaf</tissue>
    </source>
</reference>
<dbReference type="AlphaFoldDB" id="A0A9D3W247"/>
<gene>
    <name evidence="1" type="ORF">J1N35_011040</name>
</gene>
<accession>A0A9D3W247</accession>
<sequence length="61" mass="7149">MAPTPLLNMLIKNKLNRNNYKKWKQNLIIALSYDILKIVLDNKCPPAAQAKAKKHWEESMR</sequence>
<protein>
    <submittedName>
        <fullName evidence="1">Uncharacterized protein</fullName>
    </submittedName>
</protein>
<organism evidence="1 2">
    <name type="scientific">Gossypium stocksii</name>
    <dbReference type="NCBI Taxonomy" id="47602"/>
    <lineage>
        <taxon>Eukaryota</taxon>
        <taxon>Viridiplantae</taxon>
        <taxon>Streptophyta</taxon>
        <taxon>Embryophyta</taxon>
        <taxon>Tracheophyta</taxon>
        <taxon>Spermatophyta</taxon>
        <taxon>Magnoliopsida</taxon>
        <taxon>eudicotyledons</taxon>
        <taxon>Gunneridae</taxon>
        <taxon>Pentapetalae</taxon>
        <taxon>rosids</taxon>
        <taxon>malvids</taxon>
        <taxon>Malvales</taxon>
        <taxon>Malvaceae</taxon>
        <taxon>Malvoideae</taxon>
        <taxon>Gossypium</taxon>
    </lineage>
</organism>
<name>A0A9D3W247_9ROSI</name>